<dbReference type="EMBL" id="MN739058">
    <property type="protein sequence ID" value="QHS86571.1"/>
    <property type="molecule type" value="Genomic_DNA"/>
</dbReference>
<accession>A0A6C0B449</accession>
<dbReference type="AlphaFoldDB" id="A0A6C0B449"/>
<reference evidence="1" key="1">
    <citation type="journal article" date="2020" name="Nature">
        <title>Giant virus diversity and host interactions through global metagenomics.</title>
        <authorList>
            <person name="Schulz F."/>
            <person name="Roux S."/>
            <person name="Paez-Espino D."/>
            <person name="Jungbluth S."/>
            <person name="Walsh D.A."/>
            <person name="Denef V.J."/>
            <person name="McMahon K.D."/>
            <person name="Konstantinidis K.T."/>
            <person name="Eloe-Fadrosh E.A."/>
            <person name="Kyrpides N.C."/>
            <person name="Woyke T."/>
        </authorList>
    </citation>
    <scope>NUCLEOTIDE SEQUENCE</scope>
    <source>
        <strain evidence="1">GVMAG-M-3300009422-16</strain>
    </source>
</reference>
<name>A0A6C0B449_9ZZZZ</name>
<protein>
    <submittedName>
        <fullName evidence="1">Uncharacterized protein</fullName>
    </submittedName>
</protein>
<sequence>MLNYFKSFFATKEKTDEQIKNTVVKYHYELKVHWYSNFMKFTTKIKESTFDKEVNIYEILQSYIPQYNKLTIPERLIDYLYRTRTGMFADNFKSGVYHISSLQLIKGSEFNTGKIIYDHPITEAGYTISFEINAEREWEIV</sequence>
<proteinExistence type="predicted"/>
<evidence type="ECO:0000313" key="1">
    <source>
        <dbReference type="EMBL" id="QHS86571.1"/>
    </source>
</evidence>
<organism evidence="1">
    <name type="scientific">viral metagenome</name>
    <dbReference type="NCBI Taxonomy" id="1070528"/>
    <lineage>
        <taxon>unclassified sequences</taxon>
        <taxon>metagenomes</taxon>
        <taxon>organismal metagenomes</taxon>
    </lineage>
</organism>